<sequence length="55" mass="6459">MVTLHSFVGYFMQNTGLKHVNFAVISDCNTHDTVSVHLYIKKYIKCVKETWPYIH</sequence>
<evidence type="ECO:0000313" key="1">
    <source>
        <dbReference type="EMBL" id="CDW30768.1"/>
    </source>
</evidence>
<dbReference type="AlphaFoldDB" id="A0A0K2TXQ1"/>
<organism evidence="1">
    <name type="scientific">Lepeophtheirus salmonis</name>
    <name type="common">Salmon louse</name>
    <name type="synonym">Caligus salmonis</name>
    <dbReference type="NCBI Taxonomy" id="72036"/>
    <lineage>
        <taxon>Eukaryota</taxon>
        <taxon>Metazoa</taxon>
        <taxon>Ecdysozoa</taxon>
        <taxon>Arthropoda</taxon>
        <taxon>Crustacea</taxon>
        <taxon>Multicrustacea</taxon>
        <taxon>Hexanauplia</taxon>
        <taxon>Copepoda</taxon>
        <taxon>Siphonostomatoida</taxon>
        <taxon>Caligidae</taxon>
        <taxon>Lepeophtheirus</taxon>
    </lineage>
</organism>
<accession>A0A0K2TXQ1</accession>
<proteinExistence type="predicted"/>
<dbReference type="EMBL" id="HACA01013407">
    <property type="protein sequence ID" value="CDW30768.1"/>
    <property type="molecule type" value="Transcribed_RNA"/>
</dbReference>
<reference evidence="1" key="1">
    <citation type="submission" date="2014-05" db="EMBL/GenBank/DDBJ databases">
        <authorList>
            <person name="Chronopoulou M."/>
        </authorList>
    </citation>
    <scope>NUCLEOTIDE SEQUENCE</scope>
    <source>
        <tissue evidence="1">Whole organism</tissue>
    </source>
</reference>
<protein>
    <submittedName>
        <fullName evidence="1">Putative LOC100634292 [Amphimedon queenslandica]</fullName>
    </submittedName>
</protein>
<name>A0A0K2TXQ1_LEPSM</name>